<keyword evidence="8" id="KW-0479">Metal-binding</keyword>
<comment type="function">
    <text evidence="14">Transposase-derived protein that may have nuclease activity. Does not have transposase activity.</text>
</comment>
<organism evidence="18 19">
    <name type="scientific">Petrolisthes manimaculis</name>
    <dbReference type="NCBI Taxonomy" id="1843537"/>
    <lineage>
        <taxon>Eukaryota</taxon>
        <taxon>Metazoa</taxon>
        <taxon>Ecdysozoa</taxon>
        <taxon>Arthropoda</taxon>
        <taxon>Crustacea</taxon>
        <taxon>Multicrustacea</taxon>
        <taxon>Malacostraca</taxon>
        <taxon>Eumalacostraca</taxon>
        <taxon>Eucarida</taxon>
        <taxon>Decapoda</taxon>
        <taxon>Pleocyemata</taxon>
        <taxon>Anomura</taxon>
        <taxon>Galatheoidea</taxon>
        <taxon>Porcellanidae</taxon>
        <taxon>Petrolisthes</taxon>
    </lineage>
</organism>
<dbReference type="GO" id="GO:0016787">
    <property type="term" value="F:hydrolase activity"/>
    <property type="evidence" value="ECO:0007669"/>
    <property type="project" value="UniProtKB-KW"/>
</dbReference>
<dbReference type="GO" id="GO:0005634">
    <property type="term" value="C:nucleus"/>
    <property type="evidence" value="ECO:0007669"/>
    <property type="project" value="UniProtKB-SubCell"/>
</dbReference>
<evidence type="ECO:0000256" key="1">
    <source>
        <dbReference type="ARBA" id="ARBA00001968"/>
    </source>
</evidence>
<evidence type="ECO:0000256" key="13">
    <source>
        <dbReference type="ARBA" id="ARBA00030126"/>
    </source>
</evidence>
<dbReference type="InterPro" id="IPR045249">
    <property type="entry name" value="HARBI1-like"/>
</dbReference>
<evidence type="ECO:0000256" key="6">
    <source>
        <dbReference type="ARBA" id="ARBA00022490"/>
    </source>
</evidence>
<keyword evidence="10" id="KW-0378">Hydrolase</keyword>
<dbReference type="PRINTS" id="PR02086">
    <property type="entry name" value="PUTNUCHARBI1"/>
</dbReference>
<dbReference type="Proteomes" id="UP001292094">
    <property type="component" value="Unassembled WGS sequence"/>
</dbReference>
<dbReference type="PROSITE" id="PS00518">
    <property type="entry name" value="ZF_RING_1"/>
    <property type="match status" value="1"/>
</dbReference>
<evidence type="ECO:0000256" key="7">
    <source>
        <dbReference type="ARBA" id="ARBA00022722"/>
    </source>
</evidence>
<gene>
    <name evidence="18" type="ORF">Pmani_014306</name>
</gene>
<reference evidence="18" key="1">
    <citation type="submission" date="2023-11" db="EMBL/GenBank/DDBJ databases">
        <title>Genome assemblies of two species of porcelain crab, Petrolisthes cinctipes and Petrolisthes manimaculis (Anomura: Porcellanidae).</title>
        <authorList>
            <person name="Angst P."/>
        </authorList>
    </citation>
    <scope>NUCLEOTIDE SEQUENCE</scope>
    <source>
        <strain evidence="18">PB745_02</strain>
        <tissue evidence="18">Gill</tissue>
    </source>
</reference>
<evidence type="ECO:0000256" key="8">
    <source>
        <dbReference type="ARBA" id="ARBA00022723"/>
    </source>
</evidence>
<dbReference type="Pfam" id="PF13359">
    <property type="entry name" value="DDE_Tnp_4"/>
    <property type="match status" value="1"/>
</dbReference>
<evidence type="ECO:0000313" key="19">
    <source>
        <dbReference type="Proteomes" id="UP001292094"/>
    </source>
</evidence>
<evidence type="ECO:0000259" key="17">
    <source>
        <dbReference type="PROSITE" id="PS50089"/>
    </source>
</evidence>
<keyword evidence="19" id="KW-1185">Reference proteome</keyword>
<evidence type="ECO:0000256" key="5">
    <source>
        <dbReference type="ARBA" id="ARBA00015519"/>
    </source>
</evidence>
<dbReference type="InterPro" id="IPR017907">
    <property type="entry name" value="Znf_RING_CS"/>
</dbReference>
<dbReference type="GO" id="GO:0005737">
    <property type="term" value="C:cytoplasm"/>
    <property type="evidence" value="ECO:0007669"/>
    <property type="project" value="UniProtKB-SubCell"/>
</dbReference>
<dbReference type="SMART" id="SM00184">
    <property type="entry name" value="RING"/>
    <property type="match status" value="1"/>
</dbReference>
<evidence type="ECO:0000256" key="14">
    <source>
        <dbReference type="ARBA" id="ARBA00045850"/>
    </source>
</evidence>
<keyword evidence="12" id="KW-0539">Nucleus</keyword>
<dbReference type="Pfam" id="PF13445">
    <property type="entry name" value="zf-RING_UBOX"/>
    <property type="match status" value="1"/>
</dbReference>
<keyword evidence="6" id="KW-0963">Cytoplasm</keyword>
<dbReference type="InterPro" id="IPR001841">
    <property type="entry name" value="Znf_RING"/>
</dbReference>
<comment type="similarity">
    <text evidence="4">Belongs to the HARBI1 family.</text>
</comment>
<evidence type="ECO:0000256" key="11">
    <source>
        <dbReference type="ARBA" id="ARBA00022833"/>
    </source>
</evidence>
<comment type="cofactor">
    <cofactor evidence="1">
        <name>a divalent metal cation</name>
        <dbReference type="ChEBI" id="CHEBI:60240"/>
    </cofactor>
</comment>
<evidence type="ECO:0000256" key="2">
    <source>
        <dbReference type="ARBA" id="ARBA00004123"/>
    </source>
</evidence>
<dbReference type="Gene3D" id="3.30.40.10">
    <property type="entry name" value="Zinc/RING finger domain, C3HC4 (zinc finger)"/>
    <property type="match status" value="1"/>
</dbReference>
<dbReference type="PANTHER" id="PTHR22930">
    <property type="match status" value="1"/>
</dbReference>
<comment type="caution">
    <text evidence="18">The sequence shown here is derived from an EMBL/GenBank/DDBJ whole genome shotgun (WGS) entry which is preliminary data.</text>
</comment>
<proteinExistence type="inferred from homology"/>
<dbReference type="InterPro" id="IPR013083">
    <property type="entry name" value="Znf_RING/FYVE/PHD"/>
</dbReference>
<dbReference type="AlphaFoldDB" id="A0AAE1UD90"/>
<dbReference type="InterPro" id="IPR027370">
    <property type="entry name" value="Znf-RING_euk"/>
</dbReference>
<dbReference type="InterPro" id="IPR026103">
    <property type="entry name" value="HARBI1_animal"/>
</dbReference>
<dbReference type="GO" id="GO:0004518">
    <property type="term" value="F:nuclease activity"/>
    <property type="evidence" value="ECO:0007669"/>
    <property type="project" value="UniProtKB-KW"/>
</dbReference>
<dbReference type="GO" id="GO:0008270">
    <property type="term" value="F:zinc ion binding"/>
    <property type="evidence" value="ECO:0007669"/>
    <property type="project" value="UniProtKB-KW"/>
</dbReference>
<feature type="compositionally biased region" description="Basic and acidic residues" evidence="16">
    <location>
        <begin position="1"/>
        <end position="10"/>
    </location>
</feature>
<dbReference type="PANTHER" id="PTHR22930:SF286">
    <property type="entry name" value="NUCLEASE HARBI1"/>
    <property type="match status" value="1"/>
</dbReference>
<evidence type="ECO:0000256" key="10">
    <source>
        <dbReference type="ARBA" id="ARBA00022801"/>
    </source>
</evidence>
<dbReference type="InterPro" id="IPR027806">
    <property type="entry name" value="HARBI1_dom"/>
</dbReference>
<evidence type="ECO:0000256" key="9">
    <source>
        <dbReference type="ARBA" id="ARBA00022771"/>
    </source>
</evidence>
<evidence type="ECO:0000256" key="15">
    <source>
        <dbReference type="PROSITE-ProRule" id="PRU00175"/>
    </source>
</evidence>
<comment type="subcellular location">
    <subcellularLocation>
        <location evidence="3">Cytoplasm</location>
    </subcellularLocation>
    <subcellularLocation>
        <location evidence="2">Nucleus</location>
    </subcellularLocation>
</comment>
<feature type="domain" description="RING-type" evidence="17">
    <location>
        <begin position="32"/>
        <end position="75"/>
    </location>
</feature>
<sequence length="747" mass="85660">MDTKDTDIKQEPTAPGAEGNDGGFPQNNPAECGICFTLFDDIERRPRTLPCGHTFCTSCLIVLLETKNLTCPSCRVKHRTTTINKIPISYTIEEILRQPGTPAGATFTTIKPILKNFLEEQSTSIDSAVDDREENMGQLELYHTHLAKWKQQHDQQMEKMKQLETLNKTISNDLDQEDCRVNNLIGKGREIVEQLKATKRRIQDITKEEELGQVINQAFHCMDEDKGWKKKYQELFPDVKTVTTSKKIRDVTKKALMMVDDEAGATEQTNQLSDFTRPLMDKVQILVGGQAELVNDQIHFEELKQMKPDIRKKVEAGKVFGIQENQNDNNYSRLSLDNGRLLLHCLQNQPPPHGAITLPVSEIIKTLNPKSTITFLEMAWEGVTRGRVYIRCSYRPPSVNMAEEQRQYRIRRPRNFRPRLDIFNVYNDSEFRKRYRLDQQGFLYVTELIREVIANRTERSHAVTPEMKVALTLRYFATGKMQLCNADDFGLSQPTISRAISQTVDALTAPHIITRFIDFPTNPMEIQRIQADFYRIAGFPGVVGAIDGTHVKIVAPHDYEEVYVNRKNVHSINVQVVFDANFILRDLVAQWPGSVHDSRILRESGLWDGFEQNQIPAGCYMLGDSGYPCKRWLLTPYLRPEREYQEAFNRAHKKTRSVVERGIGQLKRRFHVLHDEIRVNPQKASKIIMACGILHNICKQRNIPLDDDENEEDVDDPNVEEVFQPVPGGPVADGALFRENVARNHFM</sequence>
<feature type="region of interest" description="Disordered" evidence="16">
    <location>
        <begin position="1"/>
        <end position="24"/>
    </location>
</feature>
<dbReference type="SUPFAM" id="SSF57850">
    <property type="entry name" value="RING/U-box"/>
    <property type="match status" value="1"/>
</dbReference>
<keyword evidence="9 15" id="KW-0863">Zinc-finger</keyword>
<keyword evidence="7" id="KW-0540">Nuclease</keyword>
<evidence type="ECO:0000256" key="3">
    <source>
        <dbReference type="ARBA" id="ARBA00004496"/>
    </source>
</evidence>
<evidence type="ECO:0000313" key="18">
    <source>
        <dbReference type="EMBL" id="KAK4314419.1"/>
    </source>
</evidence>
<keyword evidence="11" id="KW-0862">Zinc</keyword>
<name>A0AAE1UD90_9EUCA</name>
<evidence type="ECO:0000256" key="4">
    <source>
        <dbReference type="ARBA" id="ARBA00006958"/>
    </source>
</evidence>
<evidence type="ECO:0000256" key="12">
    <source>
        <dbReference type="ARBA" id="ARBA00023242"/>
    </source>
</evidence>
<dbReference type="EMBL" id="JAWZYT010001224">
    <property type="protein sequence ID" value="KAK4314419.1"/>
    <property type="molecule type" value="Genomic_DNA"/>
</dbReference>
<evidence type="ECO:0000256" key="16">
    <source>
        <dbReference type="SAM" id="MobiDB-lite"/>
    </source>
</evidence>
<dbReference type="PROSITE" id="PS50089">
    <property type="entry name" value="ZF_RING_2"/>
    <property type="match status" value="1"/>
</dbReference>
<accession>A0AAE1UD90</accession>
<protein>
    <recommendedName>
        <fullName evidence="5">Putative nuclease HARBI1</fullName>
    </recommendedName>
    <alternativeName>
        <fullName evidence="13">Harbinger transposase-derived nuclease</fullName>
    </alternativeName>
</protein>